<feature type="transmembrane region" description="Helical" evidence="1">
    <location>
        <begin position="421"/>
        <end position="441"/>
    </location>
</feature>
<dbReference type="AlphaFoldDB" id="A0A1I2RW40"/>
<feature type="transmembrane region" description="Helical" evidence="1">
    <location>
        <begin position="171"/>
        <end position="189"/>
    </location>
</feature>
<feature type="transmembrane region" description="Helical" evidence="1">
    <location>
        <begin position="303"/>
        <end position="322"/>
    </location>
</feature>
<evidence type="ECO:0000313" key="3">
    <source>
        <dbReference type="Proteomes" id="UP000198724"/>
    </source>
</evidence>
<feature type="transmembrane region" description="Helical" evidence="1">
    <location>
        <begin position="63"/>
        <end position="82"/>
    </location>
</feature>
<dbReference type="STRING" id="1436961.SAMN05421739_102521"/>
<organism evidence="2 3">
    <name type="scientific">Pontibacter chinhatensis</name>
    <dbReference type="NCBI Taxonomy" id="1436961"/>
    <lineage>
        <taxon>Bacteria</taxon>
        <taxon>Pseudomonadati</taxon>
        <taxon>Bacteroidota</taxon>
        <taxon>Cytophagia</taxon>
        <taxon>Cytophagales</taxon>
        <taxon>Hymenobacteraceae</taxon>
        <taxon>Pontibacter</taxon>
    </lineage>
</organism>
<sequence>MLLTLLTHQWKADVRSSVFQKGLALNIIMGLLILYFGGIFLFLGFNIDDILLKVFPSQDPVAVFNGGMLYYFLMDLFFRFMLQEMPVLAVQPYLHLPVGKNRLVHFVLVKSVFSFLNVLPLLFMVPFMVSAVVPAYGAGVASVWLLALVALTLFNNFVLLYFKRQLAAKPLYTLAFGVVVSAVMLLDYFDLLSLNVASRAAFGQLLLQPWLVAVPLLLVAVAYTFNFRFLKEHTYPEELQVRKATKVSGSNIAFLSRFGEIGKLIELELKLIWRNKRPKSTLVMSAFILFYGVIFYKEPYMDGYAMLIFVGLMMTGMAMFSYGQFVPGWQSTHFDALLTQRISIYQFLKAKYWMFLAVTLFAYLITLPYGLLGYKILIINTVALLYNIGVNVFIIFYFSAYNTSRLDLSRGSAFNWQGVGASKFVMMLPLIIIPLLIYMPFGLMDVPYVGLATIGGLGLLGLIFQKQLLQWSARWFMKHKYKLATGFRQSE</sequence>
<name>A0A1I2RW40_9BACT</name>
<feature type="transmembrane region" description="Helical" evidence="1">
    <location>
        <begin position="135"/>
        <end position="159"/>
    </location>
</feature>
<feature type="transmembrane region" description="Helical" evidence="1">
    <location>
        <begin position="103"/>
        <end position="129"/>
    </location>
</feature>
<evidence type="ECO:0008006" key="4">
    <source>
        <dbReference type="Google" id="ProtNLM"/>
    </source>
</evidence>
<feature type="transmembrane region" description="Helical" evidence="1">
    <location>
        <begin position="201"/>
        <end position="225"/>
    </location>
</feature>
<keyword evidence="3" id="KW-1185">Reference proteome</keyword>
<dbReference type="InterPro" id="IPR043742">
    <property type="entry name" value="DUF5687"/>
</dbReference>
<accession>A0A1I2RW40</accession>
<protein>
    <recommendedName>
        <fullName evidence="4">ABC-2 type transport system permease protein</fullName>
    </recommendedName>
</protein>
<gene>
    <name evidence="2" type="ORF">SAMN05421739_102521</name>
</gene>
<reference evidence="3" key="1">
    <citation type="submission" date="2016-10" db="EMBL/GenBank/DDBJ databases">
        <authorList>
            <person name="Varghese N."/>
            <person name="Submissions S."/>
        </authorList>
    </citation>
    <scope>NUCLEOTIDE SEQUENCE [LARGE SCALE GENOMIC DNA]</scope>
    <source>
        <strain evidence="3">LP51</strain>
    </source>
</reference>
<keyword evidence="1" id="KW-0812">Transmembrane</keyword>
<feature type="transmembrane region" description="Helical" evidence="1">
    <location>
        <begin position="23"/>
        <end position="43"/>
    </location>
</feature>
<feature type="transmembrane region" description="Helical" evidence="1">
    <location>
        <begin position="377"/>
        <end position="400"/>
    </location>
</feature>
<proteinExistence type="predicted"/>
<dbReference type="Proteomes" id="UP000198724">
    <property type="component" value="Unassembled WGS sequence"/>
</dbReference>
<keyword evidence="1" id="KW-0472">Membrane</keyword>
<feature type="transmembrane region" description="Helical" evidence="1">
    <location>
        <begin position="447"/>
        <end position="464"/>
    </location>
</feature>
<dbReference type="EMBL" id="FOOT01000002">
    <property type="protein sequence ID" value="SFG43729.1"/>
    <property type="molecule type" value="Genomic_DNA"/>
</dbReference>
<evidence type="ECO:0000313" key="2">
    <source>
        <dbReference type="EMBL" id="SFG43729.1"/>
    </source>
</evidence>
<dbReference type="Pfam" id="PF18940">
    <property type="entry name" value="DUF5687"/>
    <property type="match status" value="1"/>
</dbReference>
<evidence type="ECO:0000256" key="1">
    <source>
        <dbReference type="SAM" id="Phobius"/>
    </source>
</evidence>
<dbReference type="RefSeq" id="WP_092099968.1">
    <property type="nucleotide sequence ID" value="NZ_FOOT01000002.1"/>
</dbReference>
<keyword evidence="1" id="KW-1133">Transmembrane helix</keyword>
<dbReference type="OrthoDB" id="1014144at2"/>
<feature type="transmembrane region" description="Helical" evidence="1">
    <location>
        <begin position="352"/>
        <end position="371"/>
    </location>
</feature>
<feature type="transmembrane region" description="Helical" evidence="1">
    <location>
        <begin position="280"/>
        <end position="297"/>
    </location>
</feature>